<dbReference type="InterPro" id="IPR036465">
    <property type="entry name" value="vWFA_dom_sf"/>
</dbReference>
<comment type="caution">
    <text evidence="2">The sequence shown here is derived from an EMBL/GenBank/DDBJ whole genome shotgun (WGS) entry which is preliminary data.</text>
</comment>
<dbReference type="Proteomes" id="UP000188836">
    <property type="component" value="Unassembled WGS sequence"/>
</dbReference>
<reference evidence="2 3" key="1">
    <citation type="journal article" date="2016" name="Antonie Van Leeuwenhoek">
        <title>Nocardia donostiensis sp. nov., isolated from human respiratory specimens.</title>
        <authorList>
            <person name="Ercibengoa M."/>
            <person name="Bell M."/>
            <person name="Marimon J.M."/>
            <person name="Humrighouse B."/>
            <person name="Klenk H.P."/>
            <person name="Potter G."/>
            <person name="Perez-Trallero E."/>
        </authorList>
    </citation>
    <scope>NUCLEOTIDE SEQUENCE [LARGE SCALE GENOMIC DNA]</scope>
    <source>
        <strain evidence="2 3">X1655</strain>
    </source>
</reference>
<evidence type="ECO:0000313" key="2">
    <source>
        <dbReference type="EMBL" id="ONM48198.1"/>
    </source>
</evidence>
<gene>
    <name evidence="2" type="ORF">B0T46_14570</name>
</gene>
<name>A0A1W0AU90_9NOCA</name>
<dbReference type="Gene3D" id="3.40.50.410">
    <property type="entry name" value="von Willebrand factor, type A domain"/>
    <property type="match status" value="1"/>
</dbReference>
<keyword evidence="3" id="KW-1185">Reference proteome</keyword>
<proteinExistence type="predicted"/>
<dbReference type="STRING" id="1538463.B0T36_16815"/>
<dbReference type="SUPFAM" id="SSF53300">
    <property type="entry name" value="vWA-like"/>
    <property type="match status" value="1"/>
</dbReference>
<evidence type="ECO:0008006" key="4">
    <source>
        <dbReference type="Google" id="ProtNLM"/>
    </source>
</evidence>
<organism evidence="2 3">
    <name type="scientific">Nocardia donostiensis</name>
    <dbReference type="NCBI Taxonomy" id="1538463"/>
    <lineage>
        <taxon>Bacteria</taxon>
        <taxon>Bacillati</taxon>
        <taxon>Actinomycetota</taxon>
        <taxon>Actinomycetes</taxon>
        <taxon>Mycobacteriales</taxon>
        <taxon>Nocardiaceae</taxon>
        <taxon>Nocardia</taxon>
    </lineage>
</organism>
<feature type="region of interest" description="Disordered" evidence="1">
    <location>
        <begin position="287"/>
        <end position="318"/>
    </location>
</feature>
<evidence type="ECO:0000313" key="3">
    <source>
        <dbReference type="Proteomes" id="UP000188836"/>
    </source>
</evidence>
<protein>
    <recommendedName>
        <fullName evidence="4">VWFA domain-containing protein</fullName>
    </recommendedName>
</protein>
<dbReference type="EMBL" id="MUMY01000011">
    <property type="protein sequence ID" value="ONM48198.1"/>
    <property type="molecule type" value="Genomic_DNA"/>
</dbReference>
<accession>A0A1W0AU90</accession>
<sequence length="318" mass="34175">MYSAEINRKQPALLLLLIDESFSMNETWGDTAQSKATVLATAVNNLLANTVVLCTRGNDQVHNYFEVGVLGYGAEVRSLLHGTDEARLILPIEQVAKHPKRVDTVQKKEYDGAGGVVTVDHMMPVWVDASANGRTPMVAGFSMAEPLIAAWCAEHPASFPPIIMNITDGYSTDGDPYDVAHRISELGTDDGTALVFNLHLSGSGVPVCFPHTDAALPDANARMLFRASSELPPMMLEAAATDYPVQAGSRGFLYNAPAPTVIDFLDIGTRSVTPHPPAQWDDMSILGFPGAESTDPDEDFSDTATGSDALDDPGQRWT</sequence>
<evidence type="ECO:0000256" key="1">
    <source>
        <dbReference type="SAM" id="MobiDB-lite"/>
    </source>
</evidence>
<dbReference type="AlphaFoldDB" id="A0A1W0AU90"/>